<accession>A0A0C9TDZ6</accession>
<dbReference type="OrthoDB" id="3132736at2759"/>
<dbReference type="EMBL" id="KN837335">
    <property type="protein sequence ID" value="KIJ27448.1"/>
    <property type="molecule type" value="Genomic_DNA"/>
</dbReference>
<proteinExistence type="predicted"/>
<dbReference type="AlphaFoldDB" id="A0A0C9TDZ6"/>
<gene>
    <name evidence="1" type="ORF">M422DRAFT_271357</name>
</gene>
<evidence type="ECO:0000313" key="2">
    <source>
        <dbReference type="Proteomes" id="UP000054279"/>
    </source>
</evidence>
<organism evidence="1 2">
    <name type="scientific">Sphaerobolus stellatus (strain SS14)</name>
    <dbReference type="NCBI Taxonomy" id="990650"/>
    <lineage>
        <taxon>Eukaryota</taxon>
        <taxon>Fungi</taxon>
        <taxon>Dikarya</taxon>
        <taxon>Basidiomycota</taxon>
        <taxon>Agaricomycotina</taxon>
        <taxon>Agaricomycetes</taxon>
        <taxon>Phallomycetidae</taxon>
        <taxon>Geastrales</taxon>
        <taxon>Sphaerobolaceae</taxon>
        <taxon>Sphaerobolus</taxon>
    </lineage>
</organism>
<reference evidence="1 2" key="1">
    <citation type="submission" date="2014-06" db="EMBL/GenBank/DDBJ databases">
        <title>Evolutionary Origins and Diversification of the Mycorrhizal Mutualists.</title>
        <authorList>
            <consortium name="DOE Joint Genome Institute"/>
            <consortium name="Mycorrhizal Genomics Consortium"/>
            <person name="Kohler A."/>
            <person name="Kuo A."/>
            <person name="Nagy L.G."/>
            <person name="Floudas D."/>
            <person name="Copeland A."/>
            <person name="Barry K.W."/>
            <person name="Cichocki N."/>
            <person name="Veneault-Fourrey C."/>
            <person name="LaButti K."/>
            <person name="Lindquist E.A."/>
            <person name="Lipzen A."/>
            <person name="Lundell T."/>
            <person name="Morin E."/>
            <person name="Murat C."/>
            <person name="Riley R."/>
            <person name="Ohm R."/>
            <person name="Sun H."/>
            <person name="Tunlid A."/>
            <person name="Henrissat B."/>
            <person name="Grigoriev I.V."/>
            <person name="Hibbett D.S."/>
            <person name="Martin F."/>
        </authorList>
    </citation>
    <scope>NUCLEOTIDE SEQUENCE [LARGE SCALE GENOMIC DNA]</scope>
    <source>
        <strain evidence="1 2">SS14</strain>
    </source>
</reference>
<dbReference type="Gene3D" id="2.80.10.50">
    <property type="match status" value="1"/>
</dbReference>
<dbReference type="Proteomes" id="UP000054279">
    <property type="component" value="Unassembled WGS sequence"/>
</dbReference>
<dbReference type="SUPFAM" id="SSF50370">
    <property type="entry name" value="Ricin B-like lectins"/>
    <property type="match status" value="1"/>
</dbReference>
<keyword evidence="2" id="KW-1185">Reference proteome</keyword>
<protein>
    <submittedName>
        <fullName evidence="1">Unplaced genomic scaffold SPHSTscaffold_260, whole genome shotgun sequence</fullName>
    </submittedName>
</protein>
<sequence length="147" mass="16307">MPSVPDGIYRLTRGSDSDQAMTVMLGDVGANKVFLLPETVGQKNQEWKVINLSNGNVLIQQSASGQYLGYDGNLSGIMAFVVVGTEKTEWRIQPSDNEEGRFVVVVDKSPKEQKMVLDISLVRIYPPMIGVLPLGFNEEQAWDFEKV</sequence>
<dbReference type="InterPro" id="IPR035992">
    <property type="entry name" value="Ricin_B-like_lectins"/>
</dbReference>
<name>A0A0C9TDZ6_SPHS4</name>
<dbReference type="HOGENOM" id="CLU_1769286_0_0_1"/>
<evidence type="ECO:0000313" key="1">
    <source>
        <dbReference type="EMBL" id="KIJ27448.1"/>
    </source>
</evidence>